<dbReference type="GO" id="GO:0004672">
    <property type="term" value="F:protein kinase activity"/>
    <property type="evidence" value="ECO:0007669"/>
    <property type="project" value="InterPro"/>
</dbReference>
<keyword evidence="5" id="KW-0677">Repeat</keyword>
<organism evidence="12 13">
    <name type="scientific">Acer negundo</name>
    <name type="common">Box elder</name>
    <dbReference type="NCBI Taxonomy" id="4023"/>
    <lineage>
        <taxon>Eukaryota</taxon>
        <taxon>Viridiplantae</taxon>
        <taxon>Streptophyta</taxon>
        <taxon>Embryophyta</taxon>
        <taxon>Tracheophyta</taxon>
        <taxon>Spermatophyta</taxon>
        <taxon>Magnoliopsida</taxon>
        <taxon>eudicotyledons</taxon>
        <taxon>Gunneridae</taxon>
        <taxon>Pentapetalae</taxon>
        <taxon>rosids</taxon>
        <taxon>malvids</taxon>
        <taxon>Sapindales</taxon>
        <taxon>Sapindaceae</taxon>
        <taxon>Hippocastanoideae</taxon>
        <taxon>Acereae</taxon>
        <taxon>Acer</taxon>
    </lineage>
</organism>
<dbReference type="PANTHER" id="PTHR48007:SF40">
    <property type="entry name" value="SERINE-THREONINE_TYROSINE-PROTEIN KINASE CATALYTIC DOMAIN-CONTAINING PROTEIN"/>
    <property type="match status" value="1"/>
</dbReference>
<evidence type="ECO:0000256" key="3">
    <source>
        <dbReference type="ARBA" id="ARBA00022692"/>
    </source>
</evidence>
<reference evidence="12" key="1">
    <citation type="journal article" date="2022" name="Plant J.">
        <title>Strategies of tolerance reflected in two North American maple genomes.</title>
        <authorList>
            <person name="McEvoy S.L."/>
            <person name="Sezen U.U."/>
            <person name="Trouern-Trend A."/>
            <person name="McMahon S.M."/>
            <person name="Schaberg P.G."/>
            <person name="Yang J."/>
            <person name="Wegrzyn J.L."/>
            <person name="Swenson N.G."/>
        </authorList>
    </citation>
    <scope>NUCLEOTIDE SEQUENCE</scope>
    <source>
        <strain evidence="12">91603</strain>
    </source>
</reference>
<accession>A0AAD5IQ14</accession>
<keyword evidence="6 10" id="KW-1133">Transmembrane helix</keyword>
<dbReference type="EMBL" id="JAJSOW010000103">
    <property type="protein sequence ID" value="KAI9173846.1"/>
    <property type="molecule type" value="Genomic_DNA"/>
</dbReference>
<keyword evidence="3 10" id="KW-0812">Transmembrane</keyword>
<dbReference type="GO" id="GO:0005524">
    <property type="term" value="F:ATP binding"/>
    <property type="evidence" value="ECO:0007669"/>
    <property type="project" value="InterPro"/>
</dbReference>
<feature type="transmembrane region" description="Helical" evidence="10">
    <location>
        <begin position="579"/>
        <end position="599"/>
    </location>
</feature>
<keyword evidence="8" id="KW-0675">Receptor</keyword>
<dbReference type="PROSITE" id="PS51450">
    <property type="entry name" value="LRR"/>
    <property type="match status" value="1"/>
</dbReference>
<dbReference type="Pfam" id="PF08263">
    <property type="entry name" value="LRRNT_2"/>
    <property type="match status" value="1"/>
</dbReference>
<reference evidence="12" key="2">
    <citation type="submission" date="2023-02" db="EMBL/GenBank/DDBJ databases">
        <authorList>
            <person name="Swenson N.G."/>
            <person name="Wegrzyn J.L."/>
            <person name="Mcevoy S.L."/>
        </authorList>
    </citation>
    <scope>NUCLEOTIDE SEQUENCE</scope>
    <source>
        <strain evidence="12">91603</strain>
        <tissue evidence="12">Leaf</tissue>
    </source>
</reference>
<dbReference type="PROSITE" id="PS50011">
    <property type="entry name" value="PROTEIN_KINASE_DOM"/>
    <property type="match status" value="1"/>
</dbReference>
<name>A0AAD5IQ14_ACENE</name>
<dbReference type="InterPro" id="IPR032675">
    <property type="entry name" value="LRR_dom_sf"/>
</dbReference>
<evidence type="ECO:0000256" key="6">
    <source>
        <dbReference type="ARBA" id="ARBA00022989"/>
    </source>
</evidence>
<dbReference type="InterPro" id="IPR011009">
    <property type="entry name" value="Kinase-like_dom_sf"/>
</dbReference>
<protein>
    <recommendedName>
        <fullName evidence="11">Protein kinase domain-containing protein</fullName>
    </recommendedName>
</protein>
<evidence type="ECO:0000256" key="1">
    <source>
        <dbReference type="ARBA" id="ARBA00004167"/>
    </source>
</evidence>
<evidence type="ECO:0000313" key="13">
    <source>
        <dbReference type="Proteomes" id="UP001064489"/>
    </source>
</evidence>
<dbReference type="Proteomes" id="UP001064489">
    <property type="component" value="Chromosome 8"/>
</dbReference>
<evidence type="ECO:0000256" key="7">
    <source>
        <dbReference type="ARBA" id="ARBA00023136"/>
    </source>
</evidence>
<gene>
    <name evidence="12" type="ORF">LWI28_007469</name>
</gene>
<dbReference type="InterPro" id="IPR013210">
    <property type="entry name" value="LRR_N_plant-typ"/>
</dbReference>
<feature type="transmembrane region" description="Helical" evidence="10">
    <location>
        <begin position="690"/>
        <end position="706"/>
    </location>
</feature>
<dbReference type="Pfam" id="PF00560">
    <property type="entry name" value="LRR_1"/>
    <property type="match status" value="1"/>
</dbReference>
<dbReference type="AlphaFoldDB" id="A0AAD5IQ14"/>
<comment type="caution">
    <text evidence="12">The sequence shown here is derived from an EMBL/GenBank/DDBJ whole genome shotgun (WGS) entry which is preliminary data.</text>
</comment>
<feature type="compositionally biased region" description="Basic and acidic residues" evidence="9">
    <location>
        <begin position="290"/>
        <end position="300"/>
    </location>
</feature>
<dbReference type="PANTHER" id="PTHR48007">
    <property type="entry name" value="LEUCINE-RICH REPEAT RECEPTOR-LIKE PROTEIN KINASE PXC1"/>
    <property type="match status" value="1"/>
</dbReference>
<evidence type="ECO:0000256" key="10">
    <source>
        <dbReference type="SAM" id="Phobius"/>
    </source>
</evidence>
<dbReference type="FunFam" id="3.80.10.10:FF:000129">
    <property type="entry name" value="Leucine-rich repeat receptor-like kinase"/>
    <property type="match status" value="1"/>
</dbReference>
<comment type="subcellular location">
    <subcellularLocation>
        <location evidence="1">Membrane</location>
        <topology evidence="1">Single-pass membrane protein</topology>
    </subcellularLocation>
</comment>
<feature type="transmembrane region" description="Helical" evidence="10">
    <location>
        <begin position="243"/>
        <end position="267"/>
    </location>
</feature>
<evidence type="ECO:0000256" key="5">
    <source>
        <dbReference type="ARBA" id="ARBA00022737"/>
    </source>
</evidence>
<feature type="domain" description="Protein kinase" evidence="11">
    <location>
        <begin position="243"/>
        <end position="559"/>
    </location>
</feature>
<evidence type="ECO:0000256" key="2">
    <source>
        <dbReference type="ARBA" id="ARBA00022614"/>
    </source>
</evidence>
<dbReference type="Gene3D" id="1.10.510.10">
    <property type="entry name" value="Transferase(Phosphotransferase) domain 1"/>
    <property type="match status" value="1"/>
</dbReference>
<dbReference type="InterPro" id="IPR000719">
    <property type="entry name" value="Prot_kinase_dom"/>
</dbReference>
<dbReference type="SUPFAM" id="SSF52058">
    <property type="entry name" value="L domain-like"/>
    <property type="match status" value="1"/>
</dbReference>
<proteinExistence type="predicted"/>
<dbReference type="Pfam" id="PF07714">
    <property type="entry name" value="PK_Tyr_Ser-Thr"/>
    <property type="match status" value="1"/>
</dbReference>
<keyword evidence="4" id="KW-0732">Signal</keyword>
<keyword evidence="13" id="KW-1185">Reference proteome</keyword>
<dbReference type="SUPFAM" id="SSF56112">
    <property type="entry name" value="Protein kinase-like (PK-like)"/>
    <property type="match status" value="1"/>
</dbReference>
<sequence>MNLTPNILFPSLLIIIINPFTDDFGFVSAQFYPAERDALLQFRESMTSDVNLHRIWTGPPCNRNQSRWFGVTCSNGHVVGLVLQQIQLSGVLPPEFLNNITFLTTLNLSNNSIFGSLPTLTNLLSLEYVFLLNNRFTGSIPFDYINLPRLKTLELQQNYLNGQIPPLNQSTLTDFNVSYNSLDGPIPQTQVFQRFPRSSYEHNSGLCGNPLEITCSVPPPPVIVLPPPPHQAKEKNKKRLETWSVILIAASAALVPFLVILFSFCYYKKMHGKAKAKKEHHTGDGSPELSENKKMPNSRSSDDLERVVELQFFDKNIPVFDLDDLLRASAVVLGKGKLGTTYKATLESGSVVAVKRIKNMNENRGVGRIPLNWTTRMCIIKDIAKCMAFLHQLLLNHKVPHGNLKSSNVLVHRDNQNYHSKLSDFGFLPLMPSRKVCERLAIGRSPEFSKGKKLTHKTDVYCFGIILLEIITGRIPGEISPGSEEETKSDHHDLSDWVRMVVNNDWSTDILDVEIMGTREGHNEMLKLTELALECTDIAPEKRPKMSQISCCNWRHCFLLSGVLVLWSWLFTIPAVGSRYFVVAAVGYRDLLLLIYGAIENTLLGFPRCGCFGLTCCGCCVSGGYVSWISGSCYILAVVSLCFGCCFSCYYWVLLFRLHNSWRPVADLLPLQPSMHPSLLCSPIVFRRRVCWLGWLVLLLPAVLHLRRQIMVSPSMLGLIENPMVLEATLCFSSPTSILICGEGSVSSCGGLSLGSSSIVVGLIPVPLPDVPNVQHVCSLLPHWASPSPYVVVSSSGPIMEPLSSSDPNGEYVKITFHNHIEHLKVIEEAINGVVEDGIQEFDDGENLIEADEIRPHTRSRTHATEHQSIVPLGQCSVPLVRETRVRFRMDVRIVPPPQMVDPDGHSIGVQSIDLEHARRGTRGNTEPRSHL</sequence>
<evidence type="ECO:0000256" key="4">
    <source>
        <dbReference type="ARBA" id="ARBA00022729"/>
    </source>
</evidence>
<evidence type="ECO:0000256" key="9">
    <source>
        <dbReference type="SAM" id="MobiDB-lite"/>
    </source>
</evidence>
<evidence type="ECO:0000313" key="12">
    <source>
        <dbReference type="EMBL" id="KAI9173846.1"/>
    </source>
</evidence>
<keyword evidence="2" id="KW-0433">Leucine-rich repeat</keyword>
<feature type="transmembrane region" description="Helical" evidence="10">
    <location>
        <begin position="552"/>
        <end position="573"/>
    </location>
</feature>
<dbReference type="InterPro" id="IPR046959">
    <property type="entry name" value="PRK1-6/SRF4-like"/>
</dbReference>
<feature type="transmembrane region" description="Helical" evidence="10">
    <location>
        <begin position="634"/>
        <end position="653"/>
    </location>
</feature>
<dbReference type="GO" id="GO:0016020">
    <property type="term" value="C:membrane"/>
    <property type="evidence" value="ECO:0007669"/>
    <property type="project" value="UniProtKB-SubCell"/>
</dbReference>
<dbReference type="Gene3D" id="3.80.10.10">
    <property type="entry name" value="Ribonuclease Inhibitor"/>
    <property type="match status" value="1"/>
</dbReference>
<dbReference type="InterPro" id="IPR001611">
    <property type="entry name" value="Leu-rich_rpt"/>
</dbReference>
<keyword evidence="7 10" id="KW-0472">Membrane</keyword>
<evidence type="ECO:0000259" key="11">
    <source>
        <dbReference type="PROSITE" id="PS50011"/>
    </source>
</evidence>
<dbReference type="InterPro" id="IPR001245">
    <property type="entry name" value="Ser-Thr/Tyr_kinase_cat_dom"/>
</dbReference>
<feature type="transmembrane region" description="Helical" evidence="10">
    <location>
        <begin position="611"/>
        <end position="628"/>
    </location>
</feature>
<evidence type="ECO:0000256" key="8">
    <source>
        <dbReference type="ARBA" id="ARBA00023170"/>
    </source>
</evidence>
<feature type="region of interest" description="Disordered" evidence="9">
    <location>
        <begin position="276"/>
        <end position="300"/>
    </location>
</feature>